<evidence type="ECO:0000313" key="1">
    <source>
        <dbReference type="EMBL" id="MEX3933982.1"/>
    </source>
</evidence>
<proteinExistence type="predicted"/>
<protein>
    <submittedName>
        <fullName evidence="1">Fimbria/pilus periplasmic chaperone</fullName>
    </submittedName>
</protein>
<dbReference type="Proteomes" id="UP001558850">
    <property type="component" value="Unassembled WGS sequence"/>
</dbReference>
<reference evidence="1" key="1">
    <citation type="submission" date="2024-07" db="EMBL/GenBank/DDBJ databases">
        <title>A survey of Mimosa microsymbionts across Brazilian biomes reveals a high diversity of Paraburkholderia nodulating endemic species, but also that Cupriavidus is common as a symbiont of widespread species.</title>
        <authorList>
            <person name="Rouws L."/>
            <person name="Barauna A."/>
            <person name="Beukes C."/>
            <person name="Rouws J.R.C."/>
            <person name="De Faria S.M."/>
            <person name="Gross E."/>
            <person name="Bueno Dos Reis Junior F."/>
            <person name="Simon M.F."/>
            <person name="Maluk M."/>
            <person name="Odee D.W."/>
            <person name="Kenicer G."/>
            <person name="Young J.P.W."/>
            <person name="Reis V.M."/>
            <person name="Zilli J."/>
            <person name="James E.K."/>
        </authorList>
    </citation>
    <scope>NUCLEOTIDE SEQUENCE</scope>
    <source>
        <strain evidence="1">EG181B</strain>
    </source>
</reference>
<comment type="caution">
    <text evidence="1">The sequence shown here is derived from an EMBL/GenBank/DDBJ whole genome shotgun (WGS) entry which is preliminary data.</text>
</comment>
<name>A0ACC6U336_9BURK</name>
<keyword evidence="2" id="KW-1185">Reference proteome</keyword>
<accession>A0ACC6U336</accession>
<organism evidence="1 2">
    <name type="scientific">Paraburkholderia phymatum</name>
    <dbReference type="NCBI Taxonomy" id="148447"/>
    <lineage>
        <taxon>Bacteria</taxon>
        <taxon>Pseudomonadati</taxon>
        <taxon>Pseudomonadota</taxon>
        <taxon>Betaproteobacteria</taxon>
        <taxon>Burkholderiales</taxon>
        <taxon>Burkholderiaceae</taxon>
        <taxon>Paraburkholderia</taxon>
    </lineage>
</organism>
<dbReference type="EMBL" id="JBFRCH010000010">
    <property type="protein sequence ID" value="MEX3933982.1"/>
    <property type="molecule type" value="Genomic_DNA"/>
</dbReference>
<evidence type="ECO:0000313" key="2">
    <source>
        <dbReference type="Proteomes" id="UP001558850"/>
    </source>
</evidence>
<gene>
    <name evidence="1" type="ORF">AB4Y32_19605</name>
</gene>
<sequence>MNARGTIQSVLAAGMLALGLIGSPGAHASVVVGATRVVFNSQDSEATVKMTNEGKLPALVQSWVDTGNAKETPSSIEVPFTVMPPAARIDPAKAQTLRILYTGEPLPQDKESVFWLNVLEVPPKPTGELADVNKLQLAFRTRIKLFYRPSSLKGVAADAPAQLSWRITQSAKTPAIEARNPTPYYVSCASLEVSAGGKTLKNVDGGMVAPGGTAVFPLEGEGSPVAGAKVHYRAINDWGGPIDGEASLSAAN</sequence>